<dbReference type="AlphaFoldDB" id="A0A9E4MYA0"/>
<evidence type="ECO:0000313" key="3">
    <source>
        <dbReference type="Proteomes" id="UP000886687"/>
    </source>
</evidence>
<sequence>MKLILTILLLVTSYAAISSDKDQQLFSELEKEFCNRSAIEVGIQSDIFETAVYSDVLVQLLSGNSKGAGETLGGWLALNVIYLGNAIKNKPCNIKQEALDKIYPILRVVAAIHEQTPISALIDNKEALDILQDAVQDNPQHYKQTVERSKQWEHGIK</sequence>
<keyword evidence="1" id="KW-0732">Signal</keyword>
<evidence type="ECO:0000313" key="2">
    <source>
        <dbReference type="EMBL" id="MCG7937621.1"/>
    </source>
</evidence>
<comment type="caution">
    <text evidence="2">The sequence shown here is derived from an EMBL/GenBank/DDBJ whole genome shotgun (WGS) entry which is preliminary data.</text>
</comment>
<feature type="chain" id="PRO_5038434209" evidence="1">
    <location>
        <begin position="19"/>
        <end position="157"/>
    </location>
</feature>
<organism evidence="2 3">
    <name type="scientific">Candidatus Thiodiazotropha lotti</name>
    <dbReference type="NCBI Taxonomy" id="2792787"/>
    <lineage>
        <taxon>Bacteria</taxon>
        <taxon>Pseudomonadati</taxon>
        <taxon>Pseudomonadota</taxon>
        <taxon>Gammaproteobacteria</taxon>
        <taxon>Chromatiales</taxon>
        <taxon>Sedimenticolaceae</taxon>
        <taxon>Candidatus Thiodiazotropha</taxon>
    </lineage>
</organism>
<proteinExistence type="predicted"/>
<feature type="signal peptide" evidence="1">
    <location>
        <begin position="1"/>
        <end position="18"/>
    </location>
</feature>
<dbReference type="Proteomes" id="UP000886687">
    <property type="component" value="Unassembled WGS sequence"/>
</dbReference>
<protein>
    <submittedName>
        <fullName evidence="2">Uncharacterized protein</fullName>
    </submittedName>
</protein>
<name>A0A9E4MYA0_9GAMM</name>
<accession>A0A9E4MYA0</accession>
<evidence type="ECO:0000256" key="1">
    <source>
        <dbReference type="SAM" id="SignalP"/>
    </source>
</evidence>
<reference evidence="2" key="1">
    <citation type="journal article" date="2021" name="Proc. Natl. Acad. Sci. U.S.A.">
        <title>Global biogeography of chemosynthetic symbionts reveals both localized and globally distributed symbiont groups. .</title>
        <authorList>
            <person name="Osvatic J.T."/>
            <person name="Wilkins L.G.E."/>
            <person name="Leibrecht L."/>
            <person name="Leray M."/>
            <person name="Zauner S."/>
            <person name="Polzin J."/>
            <person name="Camacho Y."/>
            <person name="Gros O."/>
            <person name="van Gils J.A."/>
            <person name="Eisen J.A."/>
            <person name="Petersen J.M."/>
            <person name="Yuen B."/>
        </authorList>
    </citation>
    <scope>NUCLEOTIDE SEQUENCE</scope>
    <source>
        <strain evidence="2">MAGL173</strain>
    </source>
</reference>
<dbReference type="EMBL" id="JAEPDI010000001">
    <property type="protein sequence ID" value="MCG7937621.1"/>
    <property type="molecule type" value="Genomic_DNA"/>
</dbReference>
<gene>
    <name evidence="2" type="ORF">JAZ04_02020</name>
</gene>